<keyword evidence="5" id="KW-0333">Golgi apparatus</keyword>
<accession>A0AAD5S492</accession>
<keyword evidence="10" id="KW-1185">Reference proteome</keyword>
<evidence type="ECO:0000313" key="9">
    <source>
        <dbReference type="EMBL" id="KAJ3044049.1"/>
    </source>
</evidence>
<dbReference type="GO" id="GO:0046873">
    <property type="term" value="F:metal ion transmembrane transporter activity"/>
    <property type="evidence" value="ECO:0007669"/>
    <property type="project" value="InterPro"/>
</dbReference>
<feature type="region of interest" description="Disordered" evidence="7">
    <location>
        <begin position="119"/>
        <end position="159"/>
    </location>
</feature>
<dbReference type="EMBL" id="JADGJD010001315">
    <property type="protein sequence ID" value="KAJ3044049.1"/>
    <property type="molecule type" value="Genomic_DNA"/>
</dbReference>
<dbReference type="PANTHER" id="PTHR16133">
    <property type="entry name" value="SOLUTE CARRIER FAMILY 39 ZINC TRANSPORTER , MEMBER 9-RELATED"/>
    <property type="match status" value="1"/>
</dbReference>
<dbReference type="Pfam" id="PF02535">
    <property type="entry name" value="Zip"/>
    <property type="match status" value="1"/>
</dbReference>
<evidence type="ECO:0000256" key="4">
    <source>
        <dbReference type="ARBA" id="ARBA00022989"/>
    </source>
</evidence>
<gene>
    <name evidence="9" type="ORF">HK097_001584</name>
</gene>
<evidence type="ECO:0000256" key="2">
    <source>
        <dbReference type="ARBA" id="ARBA00004394"/>
    </source>
</evidence>
<name>A0AAD5S492_9FUNG</name>
<feature type="non-terminal residue" evidence="9">
    <location>
        <position position="327"/>
    </location>
</feature>
<evidence type="ECO:0000313" key="10">
    <source>
        <dbReference type="Proteomes" id="UP001212841"/>
    </source>
</evidence>
<feature type="region of interest" description="Disordered" evidence="7">
    <location>
        <begin position="57"/>
        <end position="105"/>
    </location>
</feature>
<proteinExistence type="predicted"/>
<evidence type="ECO:0000256" key="7">
    <source>
        <dbReference type="SAM" id="MobiDB-lite"/>
    </source>
</evidence>
<feature type="transmembrane region" description="Helical" evidence="8">
    <location>
        <begin position="246"/>
        <end position="270"/>
    </location>
</feature>
<evidence type="ECO:0000256" key="1">
    <source>
        <dbReference type="ARBA" id="ARBA00004127"/>
    </source>
</evidence>
<keyword evidence="6 8" id="KW-0472">Membrane</keyword>
<dbReference type="PANTHER" id="PTHR16133:SF0">
    <property type="entry name" value="ZINC_IRON REGULATED TRANSPORTER-RELATED PROTEIN 102B, ISOFORM E"/>
    <property type="match status" value="1"/>
</dbReference>
<evidence type="ECO:0000256" key="3">
    <source>
        <dbReference type="ARBA" id="ARBA00022692"/>
    </source>
</evidence>
<feature type="transmembrane region" description="Helical" evidence="8">
    <location>
        <begin position="218"/>
        <end position="240"/>
    </location>
</feature>
<feature type="transmembrane region" description="Helical" evidence="8">
    <location>
        <begin position="282"/>
        <end position="301"/>
    </location>
</feature>
<keyword evidence="4 8" id="KW-1133">Transmembrane helix</keyword>
<feature type="transmembrane region" description="Helical" evidence="8">
    <location>
        <begin position="22"/>
        <end position="42"/>
    </location>
</feature>
<dbReference type="InterPro" id="IPR045891">
    <property type="entry name" value="ZIP9"/>
</dbReference>
<dbReference type="GO" id="GO:0000139">
    <property type="term" value="C:Golgi membrane"/>
    <property type="evidence" value="ECO:0007669"/>
    <property type="project" value="UniProtKB-SubCell"/>
</dbReference>
<keyword evidence="3 8" id="KW-0812">Transmembrane</keyword>
<dbReference type="AlphaFoldDB" id="A0AAD5S492"/>
<organism evidence="9 10">
    <name type="scientific">Rhizophlyctis rosea</name>
    <dbReference type="NCBI Taxonomy" id="64517"/>
    <lineage>
        <taxon>Eukaryota</taxon>
        <taxon>Fungi</taxon>
        <taxon>Fungi incertae sedis</taxon>
        <taxon>Chytridiomycota</taxon>
        <taxon>Chytridiomycota incertae sedis</taxon>
        <taxon>Chytridiomycetes</taxon>
        <taxon>Rhizophlyctidales</taxon>
        <taxon>Rhizophlyctidaceae</taxon>
        <taxon>Rhizophlyctis</taxon>
    </lineage>
</organism>
<comment type="caution">
    <text evidence="9">The sequence shown here is derived from an EMBL/GenBank/DDBJ whole genome shotgun (WGS) entry which is preliminary data.</text>
</comment>
<feature type="compositionally biased region" description="Basic and acidic residues" evidence="7">
    <location>
        <begin position="148"/>
        <end position="159"/>
    </location>
</feature>
<dbReference type="GO" id="GO:0006829">
    <property type="term" value="P:zinc ion transport"/>
    <property type="evidence" value="ECO:0007669"/>
    <property type="project" value="InterPro"/>
</dbReference>
<sequence>MLGGSFFAGNIPLAFQFSEERLRLISTFGSGMLVGTALIVIIPEGVETLYSVQIKRTKSAEPENPYPKAVIDSPAESRTSPLPHIPVNRPPSAGRDDGNPWDEREEDGINDAVARVDGDTEQEQNARHNHRPHAKPDKRSPTLTHLLPRSEHSHSHSTSEMDSFEAHRYIGAALAIGFAFMFLVDQVGHFGHSHNSQSHIVAVNDFRDRDNMYANTKIAATIGLVVHAAADGIALGAATASDRGSLGFIVFLAIMLHKAPSAFGLATFLLQEGHPRRVVRQHLLVFSLAAPIASLFTYIVLQQNGVEDPDVMRKWTGILLLFSAGTF</sequence>
<evidence type="ECO:0000256" key="5">
    <source>
        <dbReference type="ARBA" id="ARBA00023034"/>
    </source>
</evidence>
<comment type="subcellular location">
    <subcellularLocation>
        <location evidence="1">Endomembrane system</location>
        <topology evidence="1">Multi-pass membrane protein</topology>
    </subcellularLocation>
    <subcellularLocation>
        <location evidence="2">Golgi apparatus membrane</location>
    </subcellularLocation>
</comment>
<dbReference type="Proteomes" id="UP001212841">
    <property type="component" value="Unassembled WGS sequence"/>
</dbReference>
<dbReference type="InterPro" id="IPR003689">
    <property type="entry name" value="ZIP"/>
</dbReference>
<evidence type="ECO:0000256" key="8">
    <source>
        <dbReference type="SAM" id="Phobius"/>
    </source>
</evidence>
<evidence type="ECO:0000256" key="6">
    <source>
        <dbReference type="ARBA" id="ARBA00023136"/>
    </source>
</evidence>
<reference evidence="9" key="1">
    <citation type="submission" date="2020-05" db="EMBL/GenBank/DDBJ databases">
        <title>Phylogenomic resolution of chytrid fungi.</title>
        <authorList>
            <person name="Stajich J.E."/>
            <person name="Amses K."/>
            <person name="Simmons R."/>
            <person name="Seto K."/>
            <person name="Myers J."/>
            <person name="Bonds A."/>
            <person name="Quandt C.A."/>
            <person name="Barry K."/>
            <person name="Liu P."/>
            <person name="Grigoriev I."/>
            <person name="Longcore J.E."/>
            <person name="James T.Y."/>
        </authorList>
    </citation>
    <scope>NUCLEOTIDE SEQUENCE</scope>
    <source>
        <strain evidence="9">JEL0318</strain>
    </source>
</reference>
<protein>
    <submittedName>
        <fullName evidence="9">Uncharacterized protein</fullName>
    </submittedName>
</protein>